<evidence type="ECO:0000256" key="1">
    <source>
        <dbReference type="ARBA" id="ARBA00004141"/>
    </source>
</evidence>
<keyword evidence="8" id="KW-1185">Reference proteome</keyword>
<feature type="domain" description="EamA" evidence="6">
    <location>
        <begin position="152"/>
        <end position="279"/>
    </location>
</feature>
<dbReference type="PANTHER" id="PTHR22911:SF6">
    <property type="entry name" value="SOLUTE CARRIER FAMILY 35 MEMBER G1"/>
    <property type="match status" value="1"/>
</dbReference>
<feature type="transmembrane region" description="Helical" evidence="5">
    <location>
        <begin position="147"/>
        <end position="169"/>
    </location>
</feature>
<sequence length="289" mass="32431">MNDKSKALIYILLSTLSFALMSVTIKYIQTIPVFEKVFFRNLVSLFVALFIILKTRPKKLEDFIGKKENQIFLFSRASLGFLGVVLNFYAITNLKLADSQILNRISPIWVSLFALLFLKEKLTKTQVFSTIIALVGSILVIKPEFNFSKLPALSGFLSSITAGGAYTLVRFLKNRENPSIIIFYFSLLSLVLSIPLMISNFILPTNFEIMILLLTGVFASFGQFGLTHAYKYAPASEVSIYTYTGIIFAIIIGLVLWKEIPDILSMLGGFLIIVSGYIVYKRVKSYSAT</sequence>
<feature type="transmembrane region" description="Helical" evidence="5">
    <location>
        <begin position="37"/>
        <end position="53"/>
    </location>
</feature>
<dbReference type="RefSeq" id="WP_149569056.1">
    <property type="nucleotide sequence ID" value="NZ_CP035807.1"/>
</dbReference>
<protein>
    <submittedName>
        <fullName evidence="7">DMT family transporter</fullName>
    </submittedName>
</protein>
<evidence type="ECO:0000256" key="2">
    <source>
        <dbReference type="ARBA" id="ARBA00022692"/>
    </source>
</evidence>
<evidence type="ECO:0000313" key="8">
    <source>
        <dbReference type="Proteomes" id="UP000323824"/>
    </source>
</evidence>
<feature type="domain" description="EamA" evidence="6">
    <location>
        <begin position="6"/>
        <end position="141"/>
    </location>
</feature>
<reference evidence="7 8" key="2">
    <citation type="submission" date="2019-09" db="EMBL/GenBank/DDBJ databases">
        <title>Complete Genome Sequence and Methylome Analysis of free living Spirochaetas.</title>
        <authorList>
            <person name="Leshcheva N."/>
            <person name="Mikheeva N."/>
        </authorList>
    </citation>
    <scope>NUCLEOTIDE SEQUENCE [LARGE SCALE GENOMIC DNA]</scope>
    <source>
        <strain evidence="7 8">P</strain>
    </source>
</reference>
<keyword evidence="4 5" id="KW-0472">Membrane</keyword>
<gene>
    <name evidence="7" type="ORF">EW093_14295</name>
</gene>
<dbReference type="Proteomes" id="UP000323824">
    <property type="component" value="Chromosome"/>
</dbReference>
<dbReference type="PANTHER" id="PTHR22911">
    <property type="entry name" value="ACYL-MALONYL CONDENSING ENZYME-RELATED"/>
    <property type="match status" value="1"/>
</dbReference>
<feature type="transmembrane region" description="Helical" evidence="5">
    <location>
        <begin position="73"/>
        <end position="89"/>
    </location>
</feature>
<evidence type="ECO:0000313" key="7">
    <source>
        <dbReference type="EMBL" id="QEN05822.1"/>
    </source>
</evidence>
<feature type="transmembrane region" description="Helical" evidence="5">
    <location>
        <begin position="209"/>
        <end position="226"/>
    </location>
</feature>
<feature type="transmembrane region" description="Helical" evidence="5">
    <location>
        <begin position="7"/>
        <end position="25"/>
    </location>
</feature>
<feature type="transmembrane region" description="Helical" evidence="5">
    <location>
        <begin position="238"/>
        <end position="257"/>
    </location>
</feature>
<proteinExistence type="predicted"/>
<dbReference type="EMBL" id="CP035807">
    <property type="protein sequence ID" value="QEN05822.1"/>
    <property type="molecule type" value="Genomic_DNA"/>
</dbReference>
<organism evidence="7 8">
    <name type="scientific">Thiospirochaeta perfilievii</name>
    <dbReference type="NCBI Taxonomy" id="252967"/>
    <lineage>
        <taxon>Bacteria</taxon>
        <taxon>Pseudomonadati</taxon>
        <taxon>Spirochaetota</taxon>
        <taxon>Spirochaetia</taxon>
        <taxon>Spirochaetales</taxon>
        <taxon>Spirochaetaceae</taxon>
        <taxon>Thiospirochaeta</taxon>
    </lineage>
</organism>
<dbReference type="AlphaFoldDB" id="A0A5C1QHT8"/>
<evidence type="ECO:0000256" key="3">
    <source>
        <dbReference type="ARBA" id="ARBA00022989"/>
    </source>
</evidence>
<keyword evidence="2 5" id="KW-0812">Transmembrane</keyword>
<comment type="subcellular location">
    <subcellularLocation>
        <location evidence="1">Membrane</location>
        <topology evidence="1">Multi-pass membrane protein</topology>
    </subcellularLocation>
</comment>
<dbReference type="GO" id="GO:0016020">
    <property type="term" value="C:membrane"/>
    <property type="evidence" value="ECO:0007669"/>
    <property type="project" value="UniProtKB-SubCell"/>
</dbReference>
<keyword evidence="3 5" id="KW-1133">Transmembrane helix</keyword>
<feature type="transmembrane region" description="Helical" evidence="5">
    <location>
        <begin position="263"/>
        <end position="280"/>
    </location>
</feature>
<feature type="transmembrane region" description="Helical" evidence="5">
    <location>
        <begin position="125"/>
        <end position="141"/>
    </location>
</feature>
<evidence type="ECO:0000259" key="6">
    <source>
        <dbReference type="Pfam" id="PF00892"/>
    </source>
</evidence>
<accession>A0A5C1QHT8</accession>
<feature type="transmembrane region" description="Helical" evidence="5">
    <location>
        <begin position="181"/>
        <end position="203"/>
    </location>
</feature>
<reference evidence="7 8" key="1">
    <citation type="submission" date="2019-02" db="EMBL/GenBank/DDBJ databases">
        <authorList>
            <person name="Fomenkov A."/>
            <person name="Dubinina G."/>
            <person name="Grabovich M."/>
            <person name="Vincze T."/>
            <person name="Roberts R.J."/>
        </authorList>
    </citation>
    <scope>NUCLEOTIDE SEQUENCE [LARGE SCALE GENOMIC DNA]</scope>
    <source>
        <strain evidence="7 8">P</strain>
    </source>
</reference>
<dbReference type="SUPFAM" id="SSF103481">
    <property type="entry name" value="Multidrug resistance efflux transporter EmrE"/>
    <property type="match status" value="2"/>
</dbReference>
<dbReference type="InterPro" id="IPR037185">
    <property type="entry name" value="EmrE-like"/>
</dbReference>
<evidence type="ECO:0000256" key="5">
    <source>
        <dbReference type="SAM" id="Phobius"/>
    </source>
</evidence>
<dbReference type="Pfam" id="PF00892">
    <property type="entry name" value="EamA"/>
    <property type="match status" value="2"/>
</dbReference>
<feature type="transmembrane region" description="Helical" evidence="5">
    <location>
        <begin position="101"/>
        <end position="118"/>
    </location>
</feature>
<evidence type="ECO:0000256" key="4">
    <source>
        <dbReference type="ARBA" id="ARBA00023136"/>
    </source>
</evidence>
<dbReference type="InterPro" id="IPR000620">
    <property type="entry name" value="EamA_dom"/>
</dbReference>
<dbReference type="KEGG" id="sper:EW093_14295"/>
<dbReference type="OrthoDB" id="5148831at2"/>
<name>A0A5C1QHT8_9SPIO</name>